<feature type="transmembrane region" description="Helical" evidence="1">
    <location>
        <begin position="153"/>
        <end position="172"/>
    </location>
</feature>
<evidence type="ECO:0000256" key="1">
    <source>
        <dbReference type="SAM" id="Phobius"/>
    </source>
</evidence>
<dbReference type="InterPro" id="IPR043128">
    <property type="entry name" value="Rev_trsase/Diguanyl_cyclase"/>
</dbReference>
<dbReference type="Gene3D" id="3.30.70.270">
    <property type="match status" value="1"/>
</dbReference>
<keyword evidence="1" id="KW-0472">Membrane</keyword>
<feature type="transmembrane region" description="Helical" evidence="1">
    <location>
        <begin position="92"/>
        <end position="110"/>
    </location>
</feature>
<evidence type="ECO:0000313" key="3">
    <source>
        <dbReference type="EMBL" id="GLX87101.1"/>
    </source>
</evidence>
<dbReference type="InterPro" id="IPR048437">
    <property type="entry name" value="MASE11"/>
</dbReference>
<dbReference type="InterPro" id="IPR052163">
    <property type="entry name" value="DGC-Regulatory_Protein"/>
</dbReference>
<keyword evidence="1" id="KW-0812">Transmembrane</keyword>
<dbReference type="PANTHER" id="PTHR46663">
    <property type="entry name" value="DIGUANYLATE CYCLASE DGCT-RELATED"/>
    <property type="match status" value="1"/>
</dbReference>
<dbReference type="SMART" id="SM00267">
    <property type="entry name" value="GGDEF"/>
    <property type="match status" value="1"/>
</dbReference>
<dbReference type="CDD" id="cd01949">
    <property type="entry name" value="GGDEF"/>
    <property type="match status" value="1"/>
</dbReference>
<protein>
    <recommendedName>
        <fullName evidence="2">GGDEF domain-containing protein</fullName>
    </recommendedName>
</protein>
<proteinExistence type="predicted"/>
<feature type="transmembrane region" description="Helical" evidence="1">
    <location>
        <begin position="41"/>
        <end position="61"/>
    </location>
</feature>
<comment type="caution">
    <text evidence="3">The sequence shown here is derived from an EMBL/GenBank/DDBJ whole genome shotgun (WGS) entry which is preliminary data.</text>
</comment>
<dbReference type="InterPro" id="IPR000160">
    <property type="entry name" value="GGDEF_dom"/>
</dbReference>
<reference evidence="3 4" key="1">
    <citation type="submission" date="2023-03" db="EMBL/GenBank/DDBJ databases">
        <title>Thalassotalea loyana LMG 22536T draft genome sequence.</title>
        <authorList>
            <person name="Sawabe T."/>
        </authorList>
    </citation>
    <scope>NUCLEOTIDE SEQUENCE [LARGE SCALE GENOMIC DNA]</scope>
    <source>
        <strain evidence="3 4">LMG 22536</strain>
    </source>
</reference>
<accession>A0ABQ6HG66</accession>
<dbReference type="PROSITE" id="PS50887">
    <property type="entry name" value="GGDEF"/>
    <property type="match status" value="1"/>
</dbReference>
<dbReference type="Proteomes" id="UP001157134">
    <property type="component" value="Unassembled WGS sequence"/>
</dbReference>
<organism evidence="3 4">
    <name type="scientific">Thalassotalea loyana</name>
    <dbReference type="NCBI Taxonomy" id="280483"/>
    <lineage>
        <taxon>Bacteria</taxon>
        <taxon>Pseudomonadati</taxon>
        <taxon>Pseudomonadota</taxon>
        <taxon>Gammaproteobacteria</taxon>
        <taxon>Alteromonadales</taxon>
        <taxon>Colwelliaceae</taxon>
        <taxon>Thalassotalea</taxon>
    </lineage>
</organism>
<evidence type="ECO:0000313" key="4">
    <source>
        <dbReference type="Proteomes" id="UP001157134"/>
    </source>
</evidence>
<dbReference type="NCBIfam" id="TIGR00254">
    <property type="entry name" value="GGDEF"/>
    <property type="match status" value="1"/>
</dbReference>
<dbReference type="EMBL" id="BSSV01000009">
    <property type="protein sequence ID" value="GLX87101.1"/>
    <property type="molecule type" value="Genomic_DNA"/>
</dbReference>
<name>A0ABQ6HG66_9GAMM</name>
<feature type="transmembrane region" description="Helical" evidence="1">
    <location>
        <begin position="115"/>
        <end position="133"/>
    </location>
</feature>
<keyword evidence="1" id="KW-1133">Transmembrane helix</keyword>
<feature type="transmembrane region" description="Helical" evidence="1">
    <location>
        <begin position="12"/>
        <end position="35"/>
    </location>
</feature>
<dbReference type="Pfam" id="PF00990">
    <property type="entry name" value="GGDEF"/>
    <property type="match status" value="1"/>
</dbReference>
<dbReference type="Pfam" id="PF20969">
    <property type="entry name" value="MASE11"/>
    <property type="match status" value="1"/>
</dbReference>
<dbReference type="PANTHER" id="PTHR46663:SF2">
    <property type="entry name" value="GGDEF DOMAIN-CONTAINING PROTEIN"/>
    <property type="match status" value="1"/>
</dbReference>
<dbReference type="InterPro" id="IPR029787">
    <property type="entry name" value="Nucleotide_cyclase"/>
</dbReference>
<feature type="transmembrane region" description="Helical" evidence="1">
    <location>
        <begin position="68"/>
        <end position="86"/>
    </location>
</feature>
<sequence>MLQSYQRIQHNFINNTTATNCVVGILGGSTSLLRIYELGVLPIHFLHGLLIISSLVTFLFRHRLSYKVKVYSCIGFYALIGLGGFWQFGLVSAGYLAFSIVIFLVAVVAGKRASVYALILTTLIMCFFGGLWHYGILSSNIDYSSYLTATNTWVMFTIVFFTFAQLLSNVMGTTMEELRERLALTYQQKQEIEHLANHDQLTGLPSLRLADDRLEMAIALANRNQSRSALVYLDLDGFKSINDGFGHAAGDAILQQIALRFNQAIRATDTCCRIGGDEFLIIVPDIAGQTELQSLCERIIEALKTPFQFEQKSLTVGVSIGVAIYPDNASDAKALRQSADEAMLLVKRSGKNNYQFSCTQPKAV</sequence>
<dbReference type="SUPFAM" id="SSF55073">
    <property type="entry name" value="Nucleotide cyclase"/>
    <property type="match status" value="1"/>
</dbReference>
<keyword evidence="4" id="KW-1185">Reference proteome</keyword>
<feature type="domain" description="GGDEF" evidence="2">
    <location>
        <begin position="226"/>
        <end position="359"/>
    </location>
</feature>
<evidence type="ECO:0000259" key="2">
    <source>
        <dbReference type="PROSITE" id="PS50887"/>
    </source>
</evidence>
<gene>
    <name evidence="3" type="ORF">tloyanaT_33540</name>
</gene>